<evidence type="ECO:0000256" key="2">
    <source>
        <dbReference type="ARBA" id="ARBA00022490"/>
    </source>
</evidence>
<evidence type="ECO:0000256" key="1">
    <source>
        <dbReference type="ARBA" id="ARBA00005395"/>
    </source>
</evidence>
<proteinExistence type="inferred from homology"/>
<dbReference type="Pfam" id="PF00583">
    <property type="entry name" value="Acetyltransf_1"/>
    <property type="match status" value="1"/>
</dbReference>
<keyword evidence="7" id="KW-0689">Ribosomal protein</keyword>
<dbReference type="PANTHER" id="PTHR43420">
    <property type="entry name" value="ACETYLTRANSFERASE"/>
    <property type="match status" value="1"/>
</dbReference>
<dbReference type="PANTHER" id="PTHR43420:SF12">
    <property type="entry name" value="N-ACETYLTRANSFERASE DOMAIN-CONTAINING PROTEIN"/>
    <property type="match status" value="1"/>
</dbReference>
<evidence type="ECO:0000313" key="7">
    <source>
        <dbReference type="EMBL" id="SEG09424.1"/>
    </source>
</evidence>
<comment type="caution">
    <text evidence="5">Lacks conserved residue(s) required for the propagation of feature annotation.</text>
</comment>
<feature type="binding site" evidence="5">
    <location>
        <position position="118"/>
    </location>
    <ligand>
        <name>acetyl-CoA</name>
        <dbReference type="ChEBI" id="CHEBI:57288"/>
    </ligand>
</feature>
<dbReference type="InterPro" id="IPR043690">
    <property type="entry name" value="RimI"/>
</dbReference>
<protein>
    <recommendedName>
        <fullName evidence="5">[Ribosomal protein bS18]-alanine N-acetyltransferase</fullName>
        <ecNumber evidence="5">2.3.1.266</ecNumber>
    </recommendedName>
</protein>
<comment type="subcellular location">
    <subcellularLocation>
        <location evidence="5">Cytoplasm</location>
    </subcellularLocation>
</comment>
<dbReference type="GO" id="GO:0008999">
    <property type="term" value="F:protein-N-terminal-alanine acetyltransferase activity"/>
    <property type="evidence" value="ECO:0007669"/>
    <property type="project" value="UniProtKB-UniRule"/>
</dbReference>
<dbReference type="InterPro" id="IPR000182">
    <property type="entry name" value="GNAT_dom"/>
</dbReference>
<feature type="active site" description="Proton donor" evidence="5">
    <location>
        <position position="125"/>
    </location>
</feature>
<comment type="function">
    <text evidence="5">Acetylates the N-terminal alanine of ribosomal protein bS18.</text>
</comment>
<dbReference type="RefSeq" id="WP_103967287.1">
    <property type="nucleotide sequence ID" value="NZ_FNUX01000026.1"/>
</dbReference>
<dbReference type="AlphaFoldDB" id="A0A1H5XCC6"/>
<feature type="domain" description="N-acetyltransferase" evidence="6">
    <location>
        <begin position="12"/>
        <end position="156"/>
    </location>
</feature>
<evidence type="ECO:0000313" key="8">
    <source>
        <dbReference type="Proteomes" id="UP000236753"/>
    </source>
</evidence>
<sequence length="156" mass="18012">MNDSYDTAQRAADIRKMRHSDIDRIILVEREIFLFPWSPGNFADSIKAGYICQVLEQDDTLMGYGIMMMSPEEAHILTLGIATHWQKKGLGKKLLQYFIEYAKEQEVKSIFLDVRESNHGAAQLYKRMGFHQIATRKGYYPAMCGREDALVMQLEL</sequence>
<dbReference type="EMBL" id="FNUX01000026">
    <property type="protein sequence ID" value="SEG09424.1"/>
    <property type="molecule type" value="Genomic_DNA"/>
</dbReference>
<feature type="binding site" evidence="5">
    <location>
        <begin position="79"/>
        <end position="81"/>
    </location>
    <ligand>
        <name>acetyl-CoA</name>
        <dbReference type="ChEBI" id="CHEBI:57288"/>
    </ligand>
</feature>
<feature type="binding site" evidence="5">
    <location>
        <begin position="87"/>
        <end position="92"/>
    </location>
    <ligand>
        <name>acetyl-CoA</name>
        <dbReference type="ChEBI" id="CHEBI:57288"/>
    </ligand>
</feature>
<organism evidence="7 8">
    <name type="scientific">Nitrosomonas ureae</name>
    <dbReference type="NCBI Taxonomy" id="44577"/>
    <lineage>
        <taxon>Bacteria</taxon>
        <taxon>Pseudomonadati</taxon>
        <taxon>Pseudomonadota</taxon>
        <taxon>Betaproteobacteria</taxon>
        <taxon>Nitrosomonadales</taxon>
        <taxon>Nitrosomonadaceae</taxon>
        <taxon>Nitrosomonas</taxon>
    </lineage>
</organism>
<dbReference type="NCBIfam" id="TIGR01575">
    <property type="entry name" value="rimI"/>
    <property type="match status" value="1"/>
</dbReference>
<dbReference type="EC" id="2.3.1.266" evidence="5"/>
<dbReference type="PROSITE" id="PS51186">
    <property type="entry name" value="GNAT"/>
    <property type="match status" value="1"/>
</dbReference>
<keyword evidence="4 5" id="KW-0012">Acyltransferase</keyword>
<dbReference type="InterPro" id="IPR006464">
    <property type="entry name" value="AcTrfase_RimI/Ard1"/>
</dbReference>
<dbReference type="CDD" id="cd04301">
    <property type="entry name" value="NAT_SF"/>
    <property type="match status" value="1"/>
</dbReference>
<reference evidence="7 8" key="1">
    <citation type="submission" date="2016-10" db="EMBL/GenBank/DDBJ databases">
        <authorList>
            <person name="de Groot N.N."/>
        </authorList>
    </citation>
    <scope>NUCLEOTIDE SEQUENCE [LARGE SCALE GENOMIC DNA]</scope>
    <source>
        <strain evidence="7 8">Nm13</strain>
    </source>
</reference>
<comment type="similarity">
    <text evidence="1 5">Belongs to the acetyltransferase family. RimI subfamily.</text>
</comment>
<dbReference type="GO" id="GO:0005840">
    <property type="term" value="C:ribosome"/>
    <property type="evidence" value="ECO:0007669"/>
    <property type="project" value="UniProtKB-KW"/>
</dbReference>
<keyword evidence="7" id="KW-0687">Ribonucleoprotein</keyword>
<keyword evidence="2 5" id="KW-0963">Cytoplasm</keyword>
<dbReference type="SUPFAM" id="SSF55729">
    <property type="entry name" value="Acyl-CoA N-acyltransferases (Nat)"/>
    <property type="match status" value="1"/>
</dbReference>
<evidence type="ECO:0000256" key="4">
    <source>
        <dbReference type="ARBA" id="ARBA00023315"/>
    </source>
</evidence>
<dbReference type="OrthoDB" id="9796919at2"/>
<dbReference type="InterPro" id="IPR016181">
    <property type="entry name" value="Acyl_CoA_acyltransferase"/>
</dbReference>
<dbReference type="GO" id="GO:0005737">
    <property type="term" value="C:cytoplasm"/>
    <property type="evidence" value="ECO:0007669"/>
    <property type="project" value="UniProtKB-SubCell"/>
</dbReference>
<gene>
    <name evidence="5" type="primary">rimI</name>
    <name evidence="7" type="ORF">SAMN05216334_12621</name>
</gene>
<dbReference type="Proteomes" id="UP000236753">
    <property type="component" value="Unassembled WGS sequence"/>
</dbReference>
<dbReference type="Gene3D" id="3.40.630.30">
    <property type="match status" value="1"/>
</dbReference>
<keyword evidence="3 5" id="KW-0808">Transferase</keyword>
<accession>A0A1H5XCC6</accession>
<evidence type="ECO:0000256" key="5">
    <source>
        <dbReference type="HAMAP-Rule" id="MF_02210"/>
    </source>
</evidence>
<evidence type="ECO:0000256" key="3">
    <source>
        <dbReference type="ARBA" id="ARBA00022679"/>
    </source>
</evidence>
<dbReference type="InterPro" id="IPR050680">
    <property type="entry name" value="YpeA/RimI_acetyltransf"/>
</dbReference>
<name>A0A1H5XCC6_9PROT</name>
<dbReference type="HAMAP" id="MF_02210">
    <property type="entry name" value="RimI"/>
    <property type="match status" value="1"/>
</dbReference>
<evidence type="ECO:0000259" key="6">
    <source>
        <dbReference type="PROSITE" id="PS51186"/>
    </source>
</evidence>
<comment type="catalytic activity">
    <reaction evidence="5">
        <text>N-terminal L-alanyl-[ribosomal protein bS18] + acetyl-CoA = N-terminal N(alpha)-acetyl-L-alanyl-[ribosomal protein bS18] + CoA + H(+)</text>
        <dbReference type="Rhea" id="RHEA:43756"/>
        <dbReference type="Rhea" id="RHEA-COMP:10676"/>
        <dbReference type="Rhea" id="RHEA-COMP:10677"/>
        <dbReference type="ChEBI" id="CHEBI:15378"/>
        <dbReference type="ChEBI" id="CHEBI:57287"/>
        <dbReference type="ChEBI" id="CHEBI:57288"/>
        <dbReference type="ChEBI" id="CHEBI:64718"/>
        <dbReference type="ChEBI" id="CHEBI:83683"/>
        <dbReference type="EC" id="2.3.1.266"/>
    </reaction>
</comment>